<dbReference type="InterPro" id="IPR013128">
    <property type="entry name" value="Peptidase_C1A"/>
</dbReference>
<feature type="chain" id="PRO_5045872517" evidence="2">
    <location>
        <begin position="20"/>
        <end position="253"/>
    </location>
</feature>
<dbReference type="GO" id="GO:0016787">
    <property type="term" value="F:hydrolase activity"/>
    <property type="evidence" value="ECO:0007669"/>
    <property type="project" value="UniProtKB-KW"/>
</dbReference>
<evidence type="ECO:0000256" key="2">
    <source>
        <dbReference type="SAM" id="SignalP"/>
    </source>
</evidence>
<comment type="caution">
    <text evidence="4">The sequence shown here is derived from an EMBL/GenBank/DDBJ whole genome shotgun (WGS) entry which is preliminary data.</text>
</comment>
<dbReference type="Pfam" id="PF00112">
    <property type="entry name" value="Peptidase_C1"/>
    <property type="match status" value="1"/>
</dbReference>
<dbReference type="SUPFAM" id="SSF54001">
    <property type="entry name" value="Cysteine proteinases"/>
    <property type="match status" value="1"/>
</dbReference>
<evidence type="ECO:0000313" key="4">
    <source>
        <dbReference type="EMBL" id="KAK2954189.1"/>
    </source>
</evidence>
<dbReference type="InterPro" id="IPR000668">
    <property type="entry name" value="Peptidase_C1A_C"/>
</dbReference>
<dbReference type="InterPro" id="IPR038765">
    <property type="entry name" value="Papain-like_cys_pep_sf"/>
</dbReference>
<keyword evidence="2" id="KW-0732">Signal</keyword>
<reference evidence="4 5" key="1">
    <citation type="journal article" date="2022" name="bioRxiv">
        <title>Genomics of Preaxostyla Flagellates Illuminates Evolutionary Transitions and the Path Towards Mitochondrial Loss.</title>
        <authorList>
            <person name="Novak L.V.F."/>
            <person name="Treitli S.C."/>
            <person name="Pyrih J."/>
            <person name="Halakuc P."/>
            <person name="Pipaliya S.V."/>
            <person name="Vacek V."/>
            <person name="Brzon O."/>
            <person name="Soukal P."/>
            <person name="Eme L."/>
            <person name="Dacks J.B."/>
            <person name="Karnkowska A."/>
            <person name="Elias M."/>
            <person name="Hampl V."/>
        </authorList>
    </citation>
    <scope>NUCLEOTIDE SEQUENCE [LARGE SCALE GENOMIC DNA]</scope>
    <source>
        <strain evidence="4">NAU3</strain>
        <tissue evidence="4">Gut</tissue>
    </source>
</reference>
<keyword evidence="5" id="KW-1185">Reference proteome</keyword>
<dbReference type="Proteomes" id="UP001281761">
    <property type="component" value="Unassembled WGS sequence"/>
</dbReference>
<dbReference type="PANTHER" id="PTHR12411">
    <property type="entry name" value="CYSTEINE PROTEASE FAMILY C1-RELATED"/>
    <property type="match status" value="1"/>
</dbReference>
<evidence type="ECO:0000259" key="3">
    <source>
        <dbReference type="SMART" id="SM00645"/>
    </source>
</evidence>
<keyword evidence="4" id="KW-0378">Hydrolase</keyword>
<name>A0ABQ9XSG7_9EUKA</name>
<dbReference type="Gene3D" id="3.90.70.10">
    <property type="entry name" value="Cysteine proteinases"/>
    <property type="match status" value="1"/>
</dbReference>
<accession>A0ABQ9XSG7</accession>
<dbReference type="EMBL" id="JARBJD010000081">
    <property type="protein sequence ID" value="KAK2954189.1"/>
    <property type="molecule type" value="Genomic_DNA"/>
</dbReference>
<feature type="domain" description="Peptidase C1A papain C-terminal" evidence="3">
    <location>
        <begin position="39"/>
        <end position="251"/>
    </location>
</feature>
<dbReference type="SMART" id="SM00645">
    <property type="entry name" value="Pept_C1"/>
    <property type="match status" value="1"/>
</dbReference>
<organism evidence="4 5">
    <name type="scientific">Blattamonas nauphoetae</name>
    <dbReference type="NCBI Taxonomy" id="2049346"/>
    <lineage>
        <taxon>Eukaryota</taxon>
        <taxon>Metamonada</taxon>
        <taxon>Preaxostyla</taxon>
        <taxon>Oxymonadida</taxon>
        <taxon>Blattamonas</taxon>
    </lineage>
</organism>
<evidence type="ECO:0000313" key="5">
    <source>
        <dbReference type="Proteomes" id="UP001281761"/>
    </source>
</evidence>
<proteinExistence type="inferred from homology"/>
<protein>
    <submittedName>
        <fullName evidence="4">Gut-specific cysteine proteinase</fullName>
        <ecNumber evidence="4">3.4.22.-</ecNumber>
    </submittedName>
</protein>
<evidence type="ECO:0000256" key="1">
    <source>
        <dbReference type="ARBA" id="ARBA00008455"/>
    </source>
</evidence>
<gene>
    <name evidence="4" type="ORF">BLNAU_10844</name>
</gene>
<dbReference type="EC" id="3.4.22.-" evidence="4"/>
<feature type="signal peptide" evidence="2">
    <location>
        <begin position="1"/>
        <end position="19"/>
    </location>
</feature>
<sequence length="253" mass="27436">MILSFWLSISSSMILMCHDSPNAQFRSLCNIGGKDSQDDVEEFDSRLRWPGLISEPRNPGLCNGVYAFAAASMASDRLAIQGVANMIVSPQHFLSCGLTCHGCNPCDATDVDLHISRVGVVSESCFPYISERGRVPQCPLTCQDGSNMTGIKAIHSYPVFSIRKEVYNSGPVMMSLKNYPSFTRYRSGIYAPAKGEKDLGLMPVSVVGWGTDPTAGKFYIVKCNLGTGFGEGGYARVVENLLIDLTALAVHFA</sequence>
<comment type="similarity">
    <text evidence="1">Belongs to the peptidase C1 family.</text>
</comment>